<dbReference type="EMBL" id="AVPJ01000005">
    <property type="protein sequence ID" value="KGN32939.1"/>
    <property type="molecule type" value="Genomic_DNA"/>
</dbReference>
<keyword evidence="10" id="KW-1185">Reference proteome</keyword>
<accession>A0A0A0J862</accession>
<evidence type="ECO:0000256" key="5">
    <source>
        <dbReference type="ARBA" id="ARBA00022692"/>
    </source>
</evidence>
<reference evidence="9 10" key="1">
    <citation type="submission" date="2013-08" db="EMBL/GenBank/DDBJ databases">
        <title>The genome sequence of Knoellia sinensis.</title>
        <authorList>
            <person name="Zhu W."/>
            <person name="Wang G."/>
        </authorList>
    </citation>
    <scope>NUCLEOTIDE SEQUENCE [LARGE SCALE GENOMIC DNA]</scope>
    <source>
        <strain evidence="9 10">KCTC 19936</strain>
    </source>
</reference>
<evidence type="ECO:0000256" key="4">
    <source>
        <dbReference type="ARBA" id="ARBA00022475"/>
    </source>
</evidence>
<sequence>MFTRTSFIDGIRVGIGPAAATFAVGMAFGSGAAAAGWGSVQSLLFSMLAFSGSAQFTLLTTFSAGGAVAAVTAAVLINARYLVMGIALNDSLQGSRLWRAVQAQTLIDASFALAHRGSGQFDIARLAGTTLPSWLAWVAGTAAGLLARPDPSTLHALAADVVFPAFFLILVIDEVRSNRRAAAGATCGVAIAGLLVFWVQPGYALVAATGGALIGLLPLKGGPTARRRGEEDRR</sequence>
<evidence type="ECO:0000256" key="6">
    <source>
        <dbReference type="ARBA" id="ARBA00022989"/>
    </source>
</evidence>
<dbReference type="STRING" id="1385520.N802_16300"/>
<keyword evidence="7 8" id="KW-0472">Membrane</keyword>
<dbReference type="Pfam" id="PF03591">
    <property type="entry name" value="AzlC"/>
    <property type="match status" value="1"/>
</dbReference>
<dbReference type="PANTHER" id="PTHR34979:SF1">
    <property type="entry name" value="INNER MEMBRANE PROTEIN YGAZ"/>
    <property type="match status" value="1"/>
</dbReference>
<feature type="transmembrane region" description="Helical" evidence="8">
    <location>
        <begin position="181"/>
        <end position="197"/>
    </location>
</feature>
<keyword evidence="6 8" id="KW-1133">Transmembrane helix</keyword>
<organism evidence="9 10">
    <name type="scientific">Knoellia sinensis KCTC 19936</name>
    <dbReference type="NCBI Taxonomy" id="1385520"/>
    <lineage>
        <taxon>Bacteria</taxon>
        <taxon>Bacillati</taxon>
        <taxon>Actinomycetota</taxon>
        <taxon>Actinomycetes</taxon>
        <taxon>Micrococcales</taxon>
        <taxon>Intrasporangiaceae</taxon>
        <taxon>Knoellia</taxon>
    </lineage>
</organism>
<dbReference type="GO" id="GO:0005886">
    <property type="term" value="C:plasma membrane"/>
    <property type="evidence" value="ECO:0007669"/>
    <property type="project" value="UniProtKB-SubCell"/>
</dbReference>
<dbReference type="OrthoDB" id="8908907at2"/>
<dbReference type="Proteomes" id="UP000030002">
    <property type="component" value="Unassembled WGS sequence"/>
</dbReference>
<comment type="similarity">
    <text evidence="2">Belongs to the AzlC family.</text>
</comment>
<feature type="transmembrane region" description="Helical" evidence="8">
    <location>
        <begin position="203"/>
        <end position="219"/>
    </location>
</feature>
<evidence type="ECO:0000256" key="8">
    <source>
        <dbReference type="SAM" id="Phobius"/>
    </source>
</evidence>
<comment type="caution">
    <text evidence="9">The sequence shown here is derived from an EMBL/GenBank/DDBJ whole genome shotgun (WGS) entry which is preliminary data.</text>
</comment>
<dbReference type="RefSeq" id="WP_052109665.1">
    <property type="nucleotide sequence ID" value="NZ_AVPJ01000005.1"/>
</dbReference>
<keyword evidence="3" id="KW-0813">Transport</keyword>
<proteinExistence type="inferred from homology"/>
<feature type="transmembrane region" description="Helical" evidence="8">
    <location>
        <begin position="56"/>
        <end position="77"/>
    </location>
</feature>
<dbReference type="GO" id="GO:1903785">
    <property type="term" value="P:L-valine transmembrane transport"/>
    <property type="evidence" value="ECO:0007669"/>
    <property type="project" value="TreeGrafter"/>
</dbReference>
<dbReference type="eggNOG" id="COG1296">
    <property type="taxonomic scope" value="Bacteria"/>
</dbReference>
<feature type="transmembrane region" description="Helical" evidence="8">
    <location>
        <begin position="20"/>
        <end position="44"/>
    </location>
</feature>
<evidence type="ECO:0000313" key="9">
    <source>
        <dbReference type="EMBL" id="KGN32939.1"/>
    </source>
</evidence>
<name>A0A0A0J862_9MICO</name>
<comment type="subcellular location">
    <subcellularLocation>
        <location evidence="1">Cell membrane</location>
        <topology evidence="1">Multi-pass membrane protein</topology>
    </subcellularLocation>
</comment>
<protein>
    <submittedName>
        <fullName evidence="9">Branched-chain amino acid permease</fullName>
    </submittedName>
</protein>
<evidence type="ECO:0000256" key="1">
    <source>
        <dbReference type="ARBA" id="ARBA00004651"/>
    </source>
</evidence>
<gene>
    <name evidence="9" type="ORF">N802_16300</name>
</gene>
<evidence type="ECO:0000313" key="10">
    <source>
        <dbReference type="Proteomes" id="UP000030002"/>
    </source>
</evidence>
<evidence type="ECO:0000256" key="7">
    <source>
        <dbReference type="ARBA" id="ARBA00023136"/>
    </source>
</evidence>
<feature type="transmembrane region" description="Helical" evidence="8">
    <location>
        <begin position="153"/>
        <end position="172"/>
    </location>
</feature>
<evidence type="ECO:0000256" key="2">
    <source>
        <dbReference type="ARBA" id="ARBA00010735"/>
    </source>
</evidence>
<dbReference type="AlphaFoldDB" id="A0A0A0J862"/>
<feature type="transmembrane region" description="Helical" evidence="8">
    <location>
        <begin position="126"/>
        <end position="147"/>
    </location>
</feature>
<dbReference type="InterPro" id="IPR011606">
    <property type="entry name" value="Brnchd-chn_aa_trnsp_permease"/>
</dbReference>
<keyword evidence="5 8" id="KW-0812">Transmembrane</keyword>
<keyword evidence="4" id="KW-1003">Cell membrane</keyword>
<evidence type="ECO:0000256" key="3">
    <source>
        <dbReference type="ARBA" id="ARBA00022448"/>
    </source>
</evidence>
<dbReference type="PANTHER" id="PTHR34979">
    <property type="entry name" value="INNER MEMBRANE PROTEIN YGAZ"/>
    <property type="match status" value="1"/>
</dbReference>